<dbReference type="SUPFAM" id="SSF56935">
    <property type="entry name" value="Porins"/>
    <property type="match status" value="1"/>
</dbReference>
<dbReference type="Gene3D" id="2.40.170.20">
    <property type="entry name" value="TonB-dependent receptor, beta-barrel domain"/>
    <property type="match status" value="1"/>
</dbReference>
<feature type="domain" description="TonB-dependent receptor plug" evidence="7">
    <location>
        <begin position="55"/>
        <end position="174"/>
    </location>
</feature>
<keyword evidence="8" id="KW-0675">Receptor</keyword>
<dbReference type="Proteomes" id="UP001138757">
    <property type="component" value="Unassembled WGS sequence"/>
</dbReference>
<feature type="chain" id="PRO_5040850779" evidence="5">
    <location>
        <begin position="25"/>
        <end position="1062"/>
    </location>
</feature>
<dbReference type="InterPro" id="IPR037066">
    <property type="entry name" value="Plug_dom_sf"/>
</dbReference>
<keyword evidence="4" id="KW-0798">TonB box</keyword>
<evidence type="ECO:0000256" key="4">
    <source>
        <dbReference type="RuleBase" id="RU003357"/>
    </source>
</evidence>
<evidence type="ECO:0000313" key="9">
    <source>
        <dbReference type="Proteomes" id="UP001138757"/>
    </source>
</evidence>
<gene>
    <name evidence="8" type="ORF">KK488_11740</name>
</gene>
<evidence type="ECO:0000256" key="3">
    <source>
        <dbReference type="ARBA" id="ARBA00023237"/>
    </source>
</evidence>
<evidence type="ECO:0000259" key="7">
    <source>
        <dbReference type="Pfam" id="PF07715"/>
    </source>
</evidence>
<dbReference type="EMBL" id="JAHGAW010000007">
    <property type="protein sequence ID" value="MBT2187614.1"/>
    <property type="molecule type" value="Genomic_DNA"/>
</dbReference>
<name>A0A9X1DCZ2_9SPHN</name>
<keyword evidence="9" id="KW-1185">Reference proteome</keyword>
<dbReference type="InterPro" id="IPR000531">
    <property type="entry name" value="Beta-barrel_TonB"/>
</dbReference>
<evidence type="ECO:0000259" key="6">
    <source>
        <dbReference type="Pfam" id="PF00593"/>
    </source>
</evidence>
<evidence type="ECO:0000313" key="8">
    <source>
        <dbReference type="EMBL" id="MBT2187614.1"/>
    </source>
</evidence>
<keyword evidence="2 4" id="KW-0472">Membrane</keyword>
<dbReference type="GO" id="GO:0009279">
    <property type="term" value="C:cell outer membrane"/>
    <property type="evidence" value="ECO:0007669"/>
    <property type="project" value="UniProtKB-SubCell"/>
</dbReference>
<dbReference type="InterPro" id="IPR036942">
    <property type="entry name" value="Beta-barrel_TonB_sf"/>
</dbReference>
<feature type="signal peptide" evidence="5">
    <location>
        <begin position="1"/>
        <end position="24"/>
    </location>
</feature>
<organism evidence="8 9">
    <name type="scientific">Sphingobium nicotianae</name>
    <dbReference type="NCBI Taxonomy" id="2782607"/>
    <lineage>
        <taxon>Bacteria</taxon>
        <taxon>Pseudomonadati</taxon>
        <taxon>Pseudomonadota</taxon>
        <taxon>Alphaproteobacteria</taxon>
        <taxon>Sphingomonadales</taxon>
        <taxon>Sphingomonadaceae</taxon>
        <taxon>Sphingobium</taxon>
    </lineage>
</organism>
<comment type="subcellular location">
    <subcellularLocation>
        <location evidence="1 4">Cell outer membrane</location>
    </subcellularLocation>
</comment>
<evidence type="ECO:0000256" key="2">
    <source>
        <dbReference type="ARBA" id="ARBA00023136"/>
    </source>
</evidence>
<keyword evidence="5" id="KW-0732">Signal</keyword>
<evidence type="ECO:0000256" key="5">
    <source>
        <dbReference type="SAM" id="SignalP"/>
    </source>
</evidence>
<keyword evidence="3" id="KW-0998">Cell outer membrane</keyword>
<dbReference type="RefSeq" id="WP_214623735.1">
    <property type="nucleotide sequence ID" value="NZ_JAHGAW010000007.1"/>
</dbReference>
<accession>A0A9X1DCZ2</accession>
<feature type="domain" description="TonB-dependent receptor-like beta-barrel" evidence="6">
    <location>
        <begin position="456"/>
        <end position="1016"/>
    </location>
</feature>
<comment type="caution">
    <text evidence="8">The sequence shown here is derived from an EMBL/GenBank/DDBJ whole genome shotgun (WGS) entry which is preliminary data.</text>
</comment>
<dbReference type="Gene3D" id="2.170.130.10">
    <property type="entry name" value="TonB-dependent receptor, plug domain"/>
    <property type="match status" value="1"/>
</dbReference>
<dbReference type="PANTHER" id="PTHR47234:SF3">
    <property type="entry name" value="SECRETIN_TONB SHORT N-TERMINAL DOMAIN-CONTAINING PROTEIN"/>
    <property type="match status" value="1"/>
</dbReference>
<dbReference type="AlphaFoldDB" id="A0A9X1DCZ2"/>
<evidence type="ECO:0000256" key="1">
    <source>
        <dbReference type="ARBA" id="ARBA00004442"/>
    </source>
</evidence>
<sequence length="1062" mass="113943">MRAFKTSTAVSVLALLAVPNIAWAQGAEQPQQSAENTDLGEIVVTGSRIGHSTFNSPTPVTVISGDTIQALGQVNIGETIQSLPQNVSKSSDTNTGLTATIQNINAGANIADLRGLNPNNGVRTLTMIDTRRVVPSTTGGAVDTNIIPSMLVKSVETVTGGASAAYGTDALAGVVNVILDKELNGIKGQVDYGQTFRGDGKTTHVSFAAGTGFDGDHGHIIFGAEYQNSGVVGDCVYVREWCAKSPDTFDNQFFATNKLPRTIRGDNGAYTNYALSTVIRMTTLGPRFNPLPLRGLVFNDAGTQVLQYDAGQYTSNSGFGERQGGTCTLDCSPWSEVQLRPEVKRLSLFSHADYEFSPKLKAFIEGSYASRASHVAGISLGPSSGTPIRSDYFYLKGVTYYDQASGTNKLLSDLIAANPSSQPTMNGISQAPGVPTTALFIAKHMRNVPGTRQSVNTDMGTWRIATGLKGDLDIFNGLKWDAYYQYGRTTQDVVVTGNRVNRFFMYALDAVDQGLATTGVANGVAVCRATLPGPANTSTPAGFEQHWNQADAAGCVPLNILGKNTENPAAIAYAYRDATERFTYNQHVAALNVSGDVFDGWAGPISIALGGEYRFESGATTHNKLPFNVTNTNSPFGNDIKGDLKILETYGEVNLPLLKDFPIAQYVELNGAVRETFQTNKDGTSGNSKNLKFTTWKASAIWDVTDWLRFRATRSRDVRAASFTDLYTNLPTVDPGPPAGGVPNWYIPPSSYPSTVVNDFAKVTYPANFALKPEVGNTLTVGVVFQPKGFATGLRLSVDYYRIDLQGAIGVLTANDVFAACYNANSFCDKILAADGTPFSQLAVNDPKRQDVGTVIRGANNIGSVLTEGWDVELLYSLQLDKIAASLPGRLTLRGLATINDKMIVDPNTTDSIKGVDYHNQTGGSAFSGFTAPSKYILTSYATYDIGGFSMTWDAKYIPRGIYDVRKSTSLPYTDGFSINNNDVGARLYIGLSTSYRFNLAGGKQNAEFFLSIRNLFDRDPPSTPSNVNGSSGYVAGNGGPTNPVFYDTLGARWRAGVRVAF</sequence>
<dbReference type="Pfam" id="PF00593">
    <property type="entry name" value="TonB_dep_Rec_b-barrel"/>
    <property type="match status" value="1"/>
</dbReference>
<proteinExistence type="inferred from homology"/>
<comment type="similarity">
    <text evidence="4">Belongs to the TonB-dependent receptor family.</text>
</comment>
<reference evidence="8" key="1">
    <citation type="submission" date="2021-05" db="EMBL/GenBank/DDBJ databases">
        <title>Genome of Sphingobium sp. strain.</title>
        <authorList>
            <person name="Fan R."/>
        </authorList>
    </citation>
    <scope>NUCLEOTIDE SEQUENCE</scope>
    <source>
        <strain evidence="8">H33</strain>
    </source>
</reference>
<dbReference type="PANTHER" id="PTHR47234">
    <property type="match status" value="1"/>
</dbReference>
<dbReference type="Pfam" id="PF07715">
    <property type="entry name" value="Plug"/>
    <property type="match status" value="1"/>
</dbReference>
<protein>
    <submittedName>
        <fullName evidence="8">TonB-dependent receptor</fullName>
    </submittedName>
</protein>
<dbReference type="InterPro" id="IPR012910">
    <property type="entry name" value="Plug_dom"/>
</dbReference>